<dbReference type="EMBL" id="CAMAPF010000933">
    <property type="protein sequence ID" value="CAH9124124.1"/>
    <property type="molecule type" value="Genomic_DNA"/>
</dbReference>
<organism evidence="2 3">
    <name type="scientific">Cuscuta epithymum</name>
    <dbReference type="NCBI Taxonomy" id="186058"/>
    <lineage>
        <taxon>Eukaryota</taxon>
        <taxon>Viridiplantae</taxon>
        <taxon>Streptophyta</taxon>
        <taxon>Embryophyta</taxon>
        <taxon>Tracheophyta</taxon>
        <taxon>Spermatophyta</taxon>
        <taxon>Magnoliopsida</taxon>
        <taxon>eudicotyledons</taxon>
        <taxon>Gunneridae</taxon>
        <taxon>Pentapetalae</taxon>
        <taxon>asterids</taxon>
        <taxon>lamiids</taxon>
        <taxon>Solanales</taxon>
        <taxon>Convolvulaceae</taxon>
        <taxon>Cuscuteae</taxon>
        <taxon>Cuscuta</taxon>
        <taxon>Cuscuta subgen. Cuscuta</taxon>
    </lineage>
</organism>
<gene>
    <name evidence="2" type="ORF">CEPIT_LOCUS25748</name>
</gene>
<evidence type="ECO:0000313" key="2">
    <source>
        <dbReference type="EMBL" id="CAH9124124.1"/>
    </source>
</evidence>
<dbReference type="InterPro" id="IPR001810">
    <property type="entry name" value="F-box_dom"/>
</dbReference>
<dbReference type="AlphaFoldDB" id="A0AAV0EL24"/>
<dbReference type="SMART" id="SM00256">
    <property type="entry name" value="FBOX"/>
    <property type="match status" value="1"/>
</dbReference>
<dbReference type="PANTHER" id="PTHR34145:SF69">
    <property type="entry name" value="FBD DOMAIN-CONTAINING PROTEIN"/>
    <property type="match status" value="1"/>
</dbReference>
<accession>A0AAV0EL24</accession>
<dbReference type="PROSITE" id="PS50181">
    <property type="entry name" value="FBOX"/>
    <property type="match status" value="1"/>
</dbReference>
<evidence type="ECO:0000313" key="3">
    <source>
        <dbReference type="Proteomes" id="UP001152523"/>
    </source>
</evidence>
<name>A0AAV0EL24_9ASTE</name>
<comment type="caution">
    <text evidence="2">The sequence shown here is derived from an EMBL/GenBank/DDBJ whole genome shotgun (WGS) entry which is preliminary data.</text>
</comment>
<dbReference type="SUPFAM" id="SSF81383">
    <property type="entry name" value="F-box domain"/>
    <property type="match status" value="1"/>
</dbReference>
<dbReference type="Pfam" id="PF23622">
    <property type="entry name" value="LRR_At1g61320_AtMIF1"/>
    <property type="match status" value="1"/>
</dbReference>
<dbReference type="InterPro" id="IPR032675">
    <property type="entry name" value="LRR_dom_sf"/>
</dbReference>
<feature type="domain" description="F-box" evidence="1">
    <location>
        <begin position="8"/>
        <end position="58"/>
    </location>
</feature>
<dbReference type="SUPFAM" id="SSF52047">
    <property type="entry name" value="RNI-like"/>
    <property type="match status" value="1"/>
</dbReference>
<proteinExistence type="predicted"/>
<dbReference type="InterPro" id="IPR055357">
    <property type="entry name" value="LRR_At1g61320_AtMIF1"/>
</dbReference>
<dbReference type="InterPro" id="IPR006566">
    <property type="entry name" value="FBD"/>
</dbReference>
<dbReference type="InterPro" id="IPR036047">
    <property type="entry name" value="F-box-like_dom_sf"/>
</dbReference>
<dbReference type="SMART" id="SM00579">
    <property type="entry name" value="FBD"/>
    <property type="match status" value="1"/>
</dbReference>
<dbReference type="InterPro" id="IPR053772">
    <property type="entry name" value="At1g61320/At1g61330-like"/>
</dbReference>
<evidence type="ECO:0000259" key="1">
    <source>
        <dbReference type="PROSITE" id="PS50181"/>
    </source>
</evidence>
<reference evidence="2" key="1">
    <citation type="submission" date="2022-07" db="EMBL/GenBank/DDBJ databases">
        <authorList>
            <person name="Macas J."/>
            <person name="Novak P."/>
            <person name="Neumann P."/>
        </authorList>
    </citation>
    <scope>NUCLEOTIDE SEQUENCE</scope>
</reference>
<sequence length="396" mass="44999">MSVYRRRKTEISELPEEIKEGILERLPTRDAARCALLSTQWRDAWYRQGRLSFDWEFYSSIENRNDDCLSVVSIINDILKLRVGPVKKFTFYGSASSDQPLEQSDLDRWCLFLSRNGVEELDLSAPHDGTEYEVPSCLLWCKTIKQLDLDNFVFYLPENAARIFPGLTSSDFRWVIFRGNDKGLVFTMPKLEKLALTMCSGTPNFVTSAPKLKSLNICHFQSWTPITLLQLHLSCIKTLSLYLCWNTKNTAVVVASAAFPTAINLEEIKLEGFNIGFGKHLDFAVQLLKKSPKLSMLEIHITKGSKASDSGLLEDTIEDDLRMLETVKLNGFRASEMELCLVKLLLSKSPALHHIVIRAARSINDSLHFKAKKKLLNFPRASLKAQIVYHSRSTNS</sequence>
<keyword evidence="3" id="KW-1185">Reference proteome</keyword>
<dbReference type="Proteomes" id="UP001152523">
    <property type="component" value="Unassembled WGS sequence"/>
</dbReference>
<dbReference type="Gene3D" id="1.20.1280.50">
    <property type="match status" value="1"/>
</dbReference>
<dbReference type="Gene3D" id="3.80.10.10">
    <property type="entry name" value="Ribonuclease Inhibitor"/>
    <property type="match status" value="1"/>
</dbReference>
<dbReference type="PANTHER" id="PTHR34145">
    <property type="entry name" value="OS02G0105600 PROTEIN"/>
    <property type="match status" value="1"/>
</dbReference>
<dbReference type="Pfam" id="PF00646">
    <property type="entry name" value="F-box"/>
    <property type="match status" value="1"/>
</dbReference>
<protein>
    <recommendedName>
        <fullName evidence="1">F-box domain-containing protein</fullName>
    </recommendedName>
</protein>